<sequence length="305" mass="35967">MINLINKASVQSPDNICINDNELYLGLFTIEDFDLVYSKLNLDEKIITECHKNGTSKFESHLGFDFIKLILPTSKDSKDKQTKIFIYFSSNLLIFISNNNNILKKISSDFKSSDTNIITLEKVLYAFLEKLTSEDSLMLEKLEQHISNLEEKLITSSNYDNYINEIITLRRRLLSLKRYYEQLIAIGESIEENENELISEKQLKYFKMFTHRMNRLFNSVINLRDYVTQVREAYQAQVDINQNNLMKIFTLITTIFFPLTLIVGWYGMNFQMPEYGWKYGYPIVITLSISIIVICIFLFRKKKWF</sequence>
<dbReference type="EMBL" id="BROD01000001">
    <property type="protein sequence ID" value="GKX65987.1"/>
    <property type="molecule type" value="Genomic_DNA"/>
</dbReference>
<evidence type="ECO:0000313" key="2">
    <source>
        <dbReference type="Proteomes" id="UP001058074"/>
    </source>
</evidence>
<gene>
    <name evidence="1" type="ORF">rsdtw13_12450</name>
</gene>
<proteinExistence type="predicted"/>
<comment type="caution">
    <text evidence="1">The sequence shown here is derived from an EMBL/GenBank/DDBJ whole genome shotgun (WGS) entry which is preliminary data.</text>
</comment>
<organism evidence="1 2">
    <name type="scientific">Inconstantimicrobium mannanitabidum</name>
    <dbReference type="NCBI Taxonomy" id="1604901"/>
    <lineage>
        <taxon>Bacteria</taxon>
        <taxon>Bacillati</taxon>
        <taxon>Bacillota</taxon>
        <taxon>Clostridia</taxon>
        <taxon>Eubacteriales</taxon>
        <taxon>Clostridiaceae</taxon>
        <taxon>Inconstantimicrobium</taxon>
    </lineage>
</organism>
<dbReference type="Proteomes" id="UP001058074">
    <property type="component" value="Unassembled WGS sequence"/>
</dbReference>
<evidence type="ECO:0000313" key="1">
    <source>
        <dbReference type="EMBL" id="GKX65987.1"/>
    </source>
</evidence>
<keyword evidence="2" id="KW-1185">Reference proteome</keyword>
<reference evidence="1" key="1">
    <citation type="journal article" date="2025" name="Int. J. Syst. Evol. Microbiol.">
        <title>Inconstantimicrobium mannanitabidum sp. nov., a novel member of the family Clostridiaceae isolated from anoxic soil under the treatment of reductive soil disinfestation.</title>
        <authorList>
            <person name="Ueki A."/>
            <person name="Tonouchi A."/>
            <person name="Honma S."/>
            <person name="Kaku N."/>
            <person name="Ueki K."/>
        </authorList>
    </citation>
    <scope>NUCLEOTIDE SEQUENCE</scope>
    <source>
        <strain evidence="1">TW13</strain>
    </source>
</reference>
<accession>A0ACB5RAC0</accession>
<protein>
    <submittedName>
        <fullName evidence="1">Uncharacterized protein</fullName>
    </submittedName>
</protein>
<name>A0ACB5RAC0_9CLOT</name>